<name>A0A9W6SMD9_9ACTN</name>
<evidence type="ECO:0000256" key="2">
    <source>
        <dbReference type="ARBA" id="ARBA00022898"/>
    </source>
</evidence>
<protein>
    <submittedName>
        <fullName evidence="4">Aminotransferase</fullName>
    </submittedName>
</protein>
<keyword evidence="2" id="KW-0663">Pyridoxal phosphate</keyword>
<dbReference type="GO" id="GO:0008483">
    <property type="term" value="F:transaminase activity"/>
    <property type="evidence" value="ECO:0007669"/>
    <property type="project" value="UniProtKB-KW"/>
</dbReference>
<dbReference type="InterPro" id="IPR015422">
    <property type="entry name" value="PyrdxlP-dep_Trfase_small"/>
</dbReference>
<gene>
    <name evidence="4" type="ORF">Afil01_20530</name>
</gene>
<comment type="caution">
    <text evidence="4">The sequence shown here is derived from an EMBL/GenBank/DDBJ whole genome shotgun (WGS) entry which is preliminary data.</text>
</comment>
<reference evidence="4" key="1">
    <citation type="submission" date="2023-03" db="EMBL/GenBank/DDBJ databases">
        <title>Actinorhabdospora filicis NBRC 111898.</title>
        <authorList>
            <person name="Ichikawa N."/>
            <person name="Sato H."/>
            <person name="Tonouchi N."/>
        </authorList>
    </citation>
    <scope>NUCLEOTIDE SEQUENCE</scope>
    <source>
        <strain evidence="4">NBRC 111898</strain>
    </source>
</reference>
<dbReference type="InterPro" id="IPR015421">
    <property type="entry name" value="PyrdxlP-dep_Trfase_major"/>
</dbReference>
<sequence>MSSLAVSANPFPVIDAPLVPLVGGEEVRYANFDHAASTPCLRVAADAVTALLPTYASVHRGAGYFSQSSTRAYEDARATIGRFVNARPDDAVIFTRNSTDSLNLLARALPADCTVIAFDSEHHANLLPWRNLIRLPAPDSRATAVRSVHEALRFVDGPALVAVTGASNVTGELFPVAEIALIARRHGARVVVDAAQLAPHRAVDVQALGADYVVFSGHKLYAPFGTGVLIGRTDWLDAAEPYLYGGGASAHVGDATNDLRWHTGAARHEGGSPNVVGAVALAAVCESLMNADRAALFAWEETLRTRLADGLTAIPGVRQLHIFGPQAPRVGTVAFTVDGYPADLVAAVLSAEHGIGVRDGLFCAHPLTRRLLTEAGVAPTHSTGCGTTGRPQVVATAVRASIGLGITVDDVDRLIAAVATLAADGPRWTYSLVDGRPGPVPDPRPVA</sequence>
<dbReference type="InterPro" id="IPR000192">
    <property type="entry name" value="Aminotrans_V_dom"/>
</dbReference>
<proteinExistence type="predicted"/>
<feature type="domain" description="Aminotransferase class V" evidence="3">
    <location>
        <begin position="32"/>
        <end position="414"/>
    </location>
</feature>
<evidence type="ECO:0000313" key="4">
    <source>
        <dbReference type="EMBL" id="GLZ77246.1"/>
    </source>
</evidence>
<keyword evidence="4" id="KW-0032">Aminotransferase</keyword>
<evidence type="ECO:0000256" key="1">
    <source>
        <dbReference type="ARBA" id="ARBA00001933"/>
    </source>
</evidence>
<dbReference type="Gene3D" id="3.40.640.10">
    <property type="entry name" value="Type I PLP-dependent aspartate aminotransferase-like (Major domain)"/>
    <property type="match status" value="1"/>
</dbReference>
<evidence type="ECO:0000259" key="3">
    <source>
        <dbReference type="Pfam" id="PF00266"/>
    </source>
</evidence>
<evidence type="ECO:0000313" key="5">
    <source>
        <dbReference type="Proteomes" id="UP001165079"/>
    </source>
</evidence>
<dbReference type="Proteomes" id="UP001165079">
    <property type="component" value="Unassembled WGS sequence"/>
</dbReference>
<dbReference type="SUPFAM" id="SSF53383">
    <property type="entry name" value="PLP-dependent transferases"/>
    <property type="match status" value="1"/>
</dbReference>
<organism evidence="4 5">
    <name type="scientific">Actinorhabdospora filicis</name>
    <dbReference type="NCBI Taxonomy" id="1785913"/>
    <lineage>
        <taxon>Bacteria</taxon>
        <taxon>Bacillati</taxon>
        <taxon>Actinomycetota</taxon>
        <taxon>Actinomycetes</taxon>
        <taxon>Micromonosporales</taxon>
        <taxon>Micromonosporaceae</taxon>
        <taxon>Actinorhabdospora</taxon>
    </lineage>
</organism>
<keyword evidence="5" id="KW-1185">Reference proteome</keyword>
<dbReference type="InterPro" id="IPR015424">
    <property type="entry name" value="PyrdxlP-dep_Trfase"/>
</dbReference>
<dbReference type="AlphaFoldDB" id="A0A9W6SMD9"/>
<comment type="cofactor">
    <cofactor evidence="1">
        <name>pyridoxal 5'-phosphate</name>
        <dbReference type="ChEBI" id="CHEBI:597326"/>
    </cofactor>
</comment>
<dbReference type="Pfam" id="PF00266">
    <property type="entry name" value="Aminotran_5"/>
    <property type="match status" value="1"/>
</dbReference>
<dbReference type="EMBL" id="BSTX01000001">
    <property type="protein sequence ID" value="GLZ77246.1"/>
    <property type="molecule type" value="Genomic_DNA"/>
</dbReference>
<dbReference type="PANTHER" id="PTHR43586">
    <property type="entry name" value="CYSTEINE DESULFURASE"/>
    <property type="match status" value="1"/>
</dbReference>
<keyword evidence="4" id="KW-0808">Transferase</keyword>
<dbReference type="PANTHER" id="PTHR43586:SF8">
    <property type="entry name" value="CYSTEINE DESULFURASE 1, CHLOROPLASTIC"/>
    <property type="match status" value="1"/>
</dbReference>
<dbReference type="Gene3D" id="3.90.1150.10">
    <property type="entry name" value="Aspartate Aminotransferase, domain 1"/>
    <property type="match status" value="1"/>
</dbReference>
<accession>A0A9W6SMD9</accession>